<dbReference type="Pfam" id="PF13455">
    <property type="entry name" value="MUG113"/>
    <property type="match status" value="1"/>
</dbReference>
<sequence length="192" mass="20615">MTSCCAPGCDSPATDGAAAVPLCGVHRESVLDEAAFGSAGVAPGAVEDVMPGPCLLCGSRVGVRYPSGVVCAVCEWRWGDVPDGDLAPPRVDVVYYLRMQDASGDRIKIGTTANPRQRLAAIAHQDLLAFERGDRTVERRRHAQFAATRYPGTEWFRTTPELLTHVDVVAAGIGDPWELLARWRSEALALRG</sequence>
<accession>A0A175RNH8</accession>
<dbReference type="AlphaFoldDB" id="A0A175RNH8"/>
<feature type="domain" description="Bacteriophage T5 Orf172 DNA-binding" evidence="1">
    <location>
        <begin position="101"/>
        <end position="169"/>
    </location>
</feature>
<evidence type="ECO:0000259" key="1">
    <source>
        <dbReference type="SMART" id="SM00974"/>
    </source>
</evidence>
<protein>
    <submittedName>
        <fullName evidence="2">ATPase</fullName>
    </submittedName>
</protein>
<proteinExistence type="predicted"/>
<dbReference type="EMBL" id="LDQC01000057">
    <property type="protein sequence ID" value="KTR05300.1"/>
    <property type="molecule type" value="Genomic_DNA"/>
</dbReference>
<dbReference type="Proteomes" id="UP000078252">
    <property type="component" value="Unassembled WGS sequence"/>
</dbReference>
<evidence type="ECO:0000313" key="2">
    <source>
        <dbReference type="EMBL" id="KTR05300.1"/>
    </source>
</evidence>
<dbReference type="STRING" id="33881.NS184_10510"/>
<reference evidence="2 3" key="1">
    <citation type="journal article" date="2016" name="Front. Microbiol.">
        <title>Genomic Resource of Rice Seed Associated Bacteria.</title>
        <authorList>
            <person name="Midha S."/>
            <person name="Bansal K."/>
            <person name="Sharma S."/>
            <person name="Kumar N."/>
            <person name="Patil P.P."/>
            <person name="Chaudhry V."/>
            <person name="Patil P.B."/>
        </authorList>
    </citation>
    <scope>NUCLEOTIDE SEQUENCE [LARGE SCALE GENOMIC DNA]</scope>
    <source>
        <strain evidence="2 3">NS184</strain>
    </source>
</reference>
<dbReference type="OrthoDB" id="5106355at2"/>
<comment type="caution">
    <text evidence="2">The sequence shown here is derived from an EMBL/GenBank/DDBJ whole genome shotgun (WGS) entry which is preliminary data.</text>
</comment>
<evidence type="ECO:0000313" key="3">
    <source>
        <dbReference type="Proteomes" id="UP000078252"/>
    </source>
</evidence>
<dbReference type="PATRIC" id="fig|33881.3.peg.2449"/>
<name>A0A175RNH8_9MICO</name>
<gene>
    <name evidence="2" type="ORF">NS184_10510</name>
</gene>
<dbReference type="SMART" id="SM00974">
    <property type="entry name" value="T5orf172"/>
    <property type="match status" value="1"/>
</dbReference>
<organism evidence="2 3">
    <name type="scientific">Curtobacterium luteum</name>
    <dbReference type="NCBI Taxonomy" id="33881"/>
    <lineage>
        <taxon>Bacteria</taxon>
        <taxon>Bacillati</taxon>
        <taxon>Actinomycetota</taxon>
        <taxon>Actinomycetes</taxon>
        <taxon>Micrococcales</taxon>
        <taxon>Microbacteriaceae</taxon>
        <taxon>Curtobacterium</taxon>
    </lineage>
</organism>
<dbReference type="RefSeq" id="WP_058726060.1">
    <property type="nucleotide sequence ID" value="NZ_LDQC01000057.1"/>
</dbReference>
<dbReference type="InterPro" id="IPR018306">
    <property type="entry name" value="Phage_T5_Orf172_DNA-bd"/>
</dbReference>